<dbReference type="InterPro" id="IPR014710">
    <property type="entry name" value="RmlC-like_jellyroll"/>
</dbReference>
<dbReference type="InterPro" id="IPR043519">
    <property type="entry name" value="NT_sf"/>
</dbReference>
<keyword evidence="6" id="KW-1185">Reference proteome</keyword>
<reference evidence="5 6" key="1">
    <citation type="submission" date="2016-06" db="EMBL/GenBank/DDBJ databases">
        <authorList>
            <person name="Kjaerup R.B."/>
            <person name="Dalgaard T.S."/>
            <person name="Juul-Madsen H.R."/>
        </authorList>
    </citation>
    <scope>NUCLEOTIDE SEQUENCE [LARGE SCALE GENOMIC DNA]</scope>
    <source>
        <strain evidence="5">2</strain>
    </source>
</reference>
<evidence type="ECO:0000259" key="3">
    <source>
        <dbReference type="PROSITE" id="PS50042"/>
    </source>
</evidence>
<feature type="domain" description="CBS" evidence="4">
    <location>
        <begin position="228"/>
        <end position="284"/>
    </location>
</feature>
<dbReference type="PANTHER" id="PTHR48108">
    <property type="entry name" value="CBS DOMAIN-CONTAINING PROTEIN CBSX2, CHLOROPLASTIC"/>
    <property type="match status" value="1"/>
</dbReference>
<evidence type="ECO:0000259" key="4">
    <source>
        <dbReference type="PROSITE" id="PS51371"/>
    </source>
</evidence>
<dbReference type="Gene3D" id="2.60.120.10">
    <property type="entry name" value="Jelly Rolls"/>
    <property type="match status" value="1"/>
</dbReference>
<dbReference type="GO" id="GO:0008773">
    <property type="term" value="F:[protein-PII] uridylyltransferase activity"/>
    <property type="evidence" value="ECO:0007669"/>
    <property type="project" value="InterPro"/>
</dbReference>
<gene>
    <name evidence="5" type="ORF">PROAA_1930005</name>
</gene>
<dbReference type="InterPro" id="IPR018821">
    <property type="entry name" value="DUF294_put_nucleoTrafse_sb-bd"/>
</dbReference>
<dbReference type="AlphaFoldDB" id="A0A1A8XN69"/>
<dbReference type="SUPFAM" id="SSF51206">
    <property type="entry name" value="cAMP-binding domain-like"/>
    <property type="match status" value="1"/>
</dbReference>
<feature type="domain" description="CBS" evidence="4">
    <location>
        <begin position="163"/>
        <end position="222"/>
    </location>
</feature>
<dbReference type="InterPro" id="IPR051462">
    <property type="entry name" value="CBS_domain-containing"/>
</dbReference>
<dbReference type="CDD" id="cd05401">
    <property type="entry name" value="NT_GlnE_GlnD_like"/>
    <property type="match status" value="1"/>
</dbReference>
<dbReference type="Pfam" id="PF00571">
    <property type="entry name" value="CBS"/>
    <property type="match status" value="2"/>
</dbReference>
<proteinExistence type="predicted"/>
<dbReference type="PROSITE" id="PS51371">
    <property type="entry name" value="CBS"/>
    <property type="match status" value="2"/>
</dbReference>
<dbReference type="EMBL" id="FLQY01000105">
    <property type="protein sequence ID" value="SBT06605.1"/>
    <property type="molecule type" value="Genomic_DNA"/>
</dbReference>
<sequence>MDIELVEIRDFLAAHSPFSLLEGESLNALPRRLVVRYLRRGSVFPPANETLRCLYIVRQGAIERRADDGVLVDKLAEGDVFDNDCCGGAERANPTEQITGTAVEDTLLYLLPCETLQALRLEHPVLDEYFVRSVAERLRHGRSVLGNEAREHASLMTLTVSDFVRRAAVCAESSLPIREAARRMSQEGVSSLLIVDSGALCGIVTDRDLRTRCLAQDISPDEPLARIMSTEVASIGPESAAFEALMLMTRKGIHHLPVADAAGVHGLLSATDLMRWQSADTVYLAGLIGKAPDLETLVRASAGLPELQLQMHANGATPGQVGQAVSSINDAITSRLIELAKQEFGPAPAAFAWLACGSQGRHEQTVHSDQDNALMFDDAIDDTQHGSYFTVLAQRVNDGLDACGYRYCPGKVMASNFLWRQPQRQWIASFRGWIERTDVMAAMLAANFLDLRTVYGDMALLAPLHEAINQSCSKSEVFLAQMVANALRNKPPLGFFRNFTLIADGQHADSFDIKRGGLIPITDIARIHALANGLPQIGTVARLRAAAGTPVLSAESAHELEEAFEYFGSLRLRHQAEQIRRGMAPDNYLSPAALTSLERNHLKDAFAVVDRMQKVLAQRYPDRFAQ</sequence>
<organism evidence="5 6">
    <name type="scientific">Candidatus Propionivibrio aalborgensis</name>
    <dbReference type="NCBI Taxonomy" id="1860101"/>
    <lineage>
        <taxon>Bacteria</taxon>
        <taxon>Pseudomonadati</taxon>
        <taxon>Pseudomonadota</taxon>
        <taxon>Betaproteobacteria</taxon>
        <taxon>Rhodocyclales</taxon>
        <taxon>Rhodocyclaceae</taxon>
        <taxon>Propionivibrio</taxon>
    </lineage>
</organism>
<dbReference type="InterPro" id="IPR000644">
    <property type="entry name" value="CBS_dom"/>
</dbReference>
<name>A0A1A8XN69_9RHOO</name>
<dbReference type="InterPro" id="IPR046342">
    <property type="entry name" value="CBS_dom_sf"/>
</dbReference>
<dbReference type="Proteomes" id="UP000199600">
    <property type="component" value="Unassembled WGS sequence"/>
</dbReference>
<evidence type="ECO:0000256" key="2">
    <source>
        <dbReference type="PROSITE-ProRule" id="PRU00703"/>
    </source>
</evidence>
<dbReference type="RefSeq" id="WP_186410567.1">
    <property type="nucleotide sequence ID" value="NZ_FLQY01000105.1"/>
</dbReference>
<dbReference type="Pfam" id="PF03445">
    <property type="entry name" value="DUF294"/>
    <property type="match status" value="1"/>
</dbReference>
<dbReference type="InterPro" id="IPR018490">
    <property type="entry name" value="cNMP-bd_dom_sf"/>
</dbReference>
<keyword evidence="2" id="KW-0129">CBS domain</keyword>
<protein>
    <recommendedName>
        <fullName evidence="7">Cyclic nucleotide-binding protein</fullName>
    </recommendedName>
</protein>
<evidence type="ECO:0000313" key="6">
    <source>
        <dbReference type="Proteomes" id="UP000199600"/>
    </source>
</evidence>
<dbReference type="Gene3D" id="3.10.580.10">
    <property type="entry name" value="CBS-domain"/>
    <property type="match status" value="1"/>
</dbReference>
<dbReference type="Pfam" id="PF10335">
    <property type="entry name" value="DUF294_C"/>
    <property type="match status" value="1"/>
</dbReference>
<dbReference type="CDD" id="cd04587">
    <property type="entry name" value="CBS_pair_CAP-ED_NT_Pol-beta-like_DUF294_assoc"/>
    <property type="match status" value="1"/>
</dbReference>
<dbReference type="PANTHER" id="PTHR48108:SF31">
    <property type="entry name" value="CBS DOMAIN AND CYCLIC NUCLEOTIDE-REGULATED NUCLEOTIDYLTRANSFERASE"/>
    <property type="match status" value="1"/>
</dbReference>
<dbReference type="SUPFAM" id="SSF81301">
    <property type="entry name" value="Nucleotidyltransferase"/>
    <property type="match status" value="1"/>
</dbReference>
<dbReference type="SUPFAM" id="SSF54631">
    <property type="entry name" value="CBS-domain pair"/>
    <property type="match status" value="1"/>
</dbReference>
<evidence type="ECO:0000256" key="1">
    <source>
        <dbReference type="ARBA" id="ARBA00022737"/>
    </source>
</evidence>
<dbReference type="PROSITE" id="PS50042">
    <property type="entry name" value="CNMP_BINDING_3"/>
    <property type="match status" value="1"/>
</dbReference>
<dbReference type="Gene3D" id="3.30.460.10">
    <property type="entry name" value="Beta Polymerase, domain 2"/>
    <property type="match status" value="1"/>
</dbReference>
<dbReference type="InterPro" id="IPR005105">
    <property type="entry name" value="GlnD_Uridyltrans_N"/>
</dbReference>
<feature type="domain" description="Cyclic nucleotide-binding" evidence="3">
    <location>
        <begin position="17"/>
        <end position="81"/>
    </location>
</feature>
<accession>A0A1A8XN69</accession>
<dbReference type="SMART" id="SM00116">
    <property type="entry name" value="CBS"/>
    <property type="match status" value="2"/>
</dbReference>
<dbReference type="InterPro" id="IPR000595">
    <property type="entry name" value="cNMP-bd_dom"/>
</dbReference>
<evidence type="ECO:0008006" key="7">
    <source>
        <dbReference type="Google" id="ProtNLM"/>
    </source>
</evidence>
<keyword evidence="1" id="KW-0677">Repeat</keyword>
<evidence type="ECO:0000313" key="5">
    <source>
        <dbReference type="EMBL" id="SBT06605.1"/>
    </source>
</evidence>